<evidence type="ECO:0000256" key="2">
    <source>
        <dbReference type="ARBA" id="ARBA00022737"/>
    </source>
</evidence>
<organism evidence="8 9">
    <name type="scientific">Prorocentrum cordatum</name>
    <dbReference type="NCBI Taxonomy" id="2364126"/>
    <lineage>
        <taxon>Eukaryota</taxon>
        <taxon>Sar</taxon>
        <taxon>Alveolata</taxon>
        <taxon>Dinophyceae</taxon>
        <taxon>Prorocentrales</taxon>
        <taxon>Prorocentraceae</taxon>
        <taxon>Prorocentrum</taxon>
    </lineage>
</organism>
<feature type="domain" description="C3H1-type" evidence="7">
    <location>
        <begin position="90"/>
        <end position="117"/>
    </location>
</feature>
<dbReference type="InterPro" id="IPR035979">
    <property type="entry name" value="RBD_domain_sf"/>
</dbReference>
<dbReference type="InterPro" id="IPR045877">
    <property type="entry name" value="ZFP36-like"/>
</dbReference>
<feature type="domain" description="C3H1-type" evidence="7">
    <location>
        <begin position="55"/>
        <end position="82"/>
    </location>
</feature>
<gene>
    <name evidence="8" type="ORF">PCOR1329_LOCUS73413</name>
</gene>
<evidence type="ECO:0000313" key="8">
    <source>
        <dbReference type="EMBL" id="CAK0894343.1"/>
    </source>
</evidence>
<dbReference type="Pfam" id="PF14608">
    <property type="entry name" value="zf-CCCH_2"/>
    <property type="match status" value="2"/>
</dbReference>
<dbReference type="Proteomes" id="UP001189429">
    <property type="component" value="Unassembled WGS sequence"/>
</dbReference>
<reference evidence="8" key="1">
    <citation type="submission" date="2023-10" db="EMBL/GenBank/DDBJ databases">
        <authorList>
            <person name="Chen Y."/>
            <person name="Shah S."/>
            <person name="Dougan E. K."/>
            <person name="Thang M."/>
            <person name="Chan C."/>
        </authorList>
    </citation>
    <scope>NUCLEOTIDE SEQUENCE [LARGE SCALE GENOMIC DNA]</scope>
</reference>
<proteinExistence type="predicted"/>
<evidence type="ECO:0000256" key="5">
    <source>
        <dbReference type="PROSITE-ProRule" id="PRU00723"/>
    </source>
</evidence>
<feature type="domain" description="C3H1-type" evidence="7">
    <location>
        <begin position="125"/>
        <end position="152"/>
    </location>
</feature>
<accession>A0ABN9X8Y1</accession>
<feature type="zinc finger region" description="C3H1-type" evidence="5">
    <location>
        <begin position="125"/>
        <end position="152"/>
    </location>
</feature>
<dbReference type="PANTHER" id="PTHR12547">
    <property type="entry name" value="CCCH ZINC FINGER/TIS11-RELATED"/>
    <property type="match status" value="1"/>
</dbReference>
<dbReference type="Pfam" id="PF00642">
    <property type="entry name" value="zf-CCCH"/>
    <property type="match status" value="1"/>
</dbReference>
<feature type="zinc finger region" description="C3H1-type" evidence="5">
    <location>
        <begin position="55"/>
        <end position="82"/>
    </location>
</feature>
<feature type="region of interest" description="Disordered" evidence="6">
    <location>
        <begin position="531"/>
        <end position="586"/>
    </location>
</feature>
<feature type="compositionally biased region" description="Low complexity" evidence="6">
    <location>
        <begin position="533"/>
        <end position="546"/>
    </location>
</feature>
<feature type="region of interest" description="Disordered" evidence="6">
    <location>
        <begin position="448"/>
        <end position="490"/>
    </location>
</feature>
<evidence type="ECO:0000256" key="4">
    <source>
        <dbReference type="ARBA" id="ARBA00022833"/>
    </source>
</evidence>
<dbReference type="Gene3D" id="4.10.1000.10">
    <property type="entry name" value="Zinc finger, CCCH-type"/>
    <property type="match status" value="3"/>
</dbReference>
<evidence type="ECO:0000259" key="7">
    <source>
        <dbReference type="PROSITE" id="PS50103"/>
    </source>
</evidence>
<comment type="caution">
    <text evidence="8">The sequence shown here is derived from an EMBL/GenBank/DDBJ whole genome shotgun (WGS) entry which is preliminary data.</text>
</comment>
<dbReference type="PROSITE" id="PS50103">
    <property type="entry name" value="ZF_C3H1"/>
    <property type="match status" value="3"/>
</dbReference>
<keyword evidence="3 5" id="KW-0863">Zinc-finger</keyword>
<protein>
    <recommendedName>
        <fullName evidence="7">C3H1-type domain-containing protein</fullName>
    </recommendedName>
</protein>
<dbReference type="PANTHER" id="PTHR12547:SF18">
    <property type="entry name" value="PROTEIN TIS11"/>
    <property type="match status" value="1"/>
</dbReference>
<evidence type="ECO:0000256" key="1">
    <source>
        <dbReference type="ARBA" id="ARBA00022723"/>
    </source>
</evidence>
<keyword evidence="1 5" id="KW-0479">Metal-binding</keyword>
<feature type="compositionally biased region" description="Gly residues" evidence="6">
    <location>
        <begin position="184"/>
        <end position="197"/>
    </location>
</feature>
<dbReference type="SUPFAM" id="SSF54928">
    <property type="entry name" value="RNA-binding domain, RBD"/>
    <property type="match status" value="1"/>
</dbReference>
<dbReference type="InterPro" id="IPR036855">
    <property type="entry name" value="Znf_CCCH_sf"/>
</dbReference>
<feature type="non-terminal residue" evidence="8">
    <location>
        <position position="1"/>
    </location>
</feature>
<keyword evidence="4 5" id="KW-0862">Zinc</keyword>
<dbReference type="InterPro" id="IPR000571">
    <property type="entry name" value="Znf_CCCH"/>
</dbReference>
<evidence type="ECO:0000256" key="3">
    <source>
        <dbReference type="ARBA" id="ARBA00022771"/>
    </source>
</evidence>
<feature type="region of interest" description="Disordered" evidence="6">
    <location>
        <begin position="154"/>
        <end position="253"/>
    </location>
</feature>
<keyword evidence="9" id="KW-1185">Reference proteome</keyword>
<feature type="compositionally biased region" description="Low complexity" evidence="6">
    <location>
        <begin position="170"/>
        <end position="183"/>
    </location>
</feature>
<sequence length="586" mass="62479">PSWLRVGCKNHRFWEVSRQTWRQQLTEPHGDHRLHMPASEGFPTLSLRQKHVKQLAKTEICKFFLSSRCVKGAQCPYAHSPSEIREKPDLGKTSMCRDFLTTGNCTNPGCRFAHSERELRSTSGFFRTKVCSFAGSGRCKYGAACRFAHSPGEIPPAPGAEGPPPPPPRASEAQRAALGPAAARGGGRGLRPGGGAKAGDFDPGAGRDAGSDQSTRDATSASASTPSGSGDSAQDGGAARGLRRRRGPAAAPRQCTTLIIRNIPDFLTQGAVTSLLEDLTECMRGAFDFFFCPWNSSQGRNLGFAIVNFFSRSAAADFESRWANEPLLPGIHGAKKMRLLPSALQGRAANLRHFSGFSLAHHPDPRFRPLVRASPDEELRPMALPEEIMQGPLAGPEQGDREELEEQGDFFEALQDLCHDPERDLPGPWADGAGLPPARAAVSGGLVDRRPGFAAPPAASSVGHPEGEPYQGLHRCGGPQPPGLQRPLEAPAAPVLPMPTQLGLGAGQGLLGCWAREAMASRSGSGDARAYSRAATAGTRPAAAQAFSDCPPPARFDPRGRCPLTVPEAAEDTDEVHSSSWSAEHR</sequence>
<feature type="compositionally biased region" description="Low complexity" evidence="6">
    <location>
        <begin position="211"/>
        <end position="237"/>
    </location>
</feature>
<dbReference type="SMART" id="SM00356">
    <property type="entry name" value="ZnF_C3H1"/>
    <property type="match status" value="3"/>
</dbReference>
<keyword evidence="2" id="KW-0677">Repeat</keyword>
<feature type="compositionally biased region" description="Pro residues" evidence="6">
    <location>
        <begin position="154"/>
        <end position="169"/>
    </location>
</feature>
<evidence type="ECO:0000256" key="6">
    <source>
        <dbReference type="SAM" id="MobiDB-lite"/>
    </source>
</evidence>
<dbReference type="SUPFAM" id="SSF90229">
    <property type="entry name" value="CCCH zinc finger"/>
    <property type="match status" value="3"/>
</dbReference>
<name>A0ABN9X8Y1_9DINO</name>
<evidence type="ECO:0000313" key="9">
    <source>
        <dbReference type="Proteomes" id="UP001189429"/>
    </source>
</evidence>
<feature type="zinc finger region" description="C3H1-type" evidence="5">
    <location>
        <begin position="90"/>
        <end position="117"/>
    </location>
</feature>
<dbReference type="EMBL" id="CAUYUJ010019884">
    <property type="protein sequence ID" value="CAK0894343.1"/>
    <property type="molecule type" value="Genomic_DNA"/>
</dbReference>